<proteinExistence type="predicted"/>
<evidence type="ECO:0000256" key="1">
    <source>
        <dbReference type="SAM" id="MobiDB-lite"/>
    </source>
</evidence>
<evidence type="ECO:0000313" key="3">
    <source>
        <dbReference type="Proteomes" id="UP000308133"/>
    </source>
</evidence>
<accession>A0A4U7ANH2</accession>
<feature type="compositionally biased region" description="Basic and acidic residues" evidence="1">
    <location>
        <begin position="113"/>
        <end position="124"/>
    </location>
</feature>
<dbReference type="Proteomes" id="UP000308133">
    <property type="component" value="Unassembled WGS sequence"/>
</dbReference>
<feature type="region of interest" description="Disordered" evidence="1">
    <location>
        <begin position="173"/>
        <end position="201"/>
    </location>
</feature>
<protein>
    <submittedName>
        <fullName evidence="2">Uncharacterized protein</fullName>
    </submittedName>
</protein>
<name>A0A4U7ANH2_9PEZI</name>
<feature type="compositionally biased region" description="Polar residues" evidence="1">
    <location>
        <begin position="66"/>
        <end position="75"/>
    </location>
</feature>
<dbReference type="AlphaFoldDB" id="A0A4U7ANH2"/>
<feature type="region of interest" description="Disordered" evidence="1">
    <location>
        <begin position="105"/>
        <end position="146"/>
    </location>
</feature>
<reference evidence="2 3" key="1">
    <citation type="submission" date="2018-02" db="EMBL/GenBank/DDBJ databases">
        <title>Draft genome sequences of Elsinoe sp., causing black scab on jojoba.</title>
        <authorList>
            <person name="Stodart B."/>
            <person name="Jeffress S."/>
            <person name="Ash G."/>
            <person name="Arun Chinnappa K."/>
        </authorList>
    </citation>
    <scope>NUCLEOTIDE SEQUENCE [LARGE SCALE GENOMIC DNA]</scope>
    <source>
        <strain evidence="2 3">Hillstone_2</strain>
    </source>
</reference>
<feature type="compositionally biased region" description="Basic and acidic residues" evidence="1">
    <location>
        <begin position="16"/>
        <end position="50"/>
    </location>
</feature>
<comment type="caution">
    <text evidence="2">The sequence shown here is derived from an EMBL/GenBank/DDBJ whole genome shotgun (WGS) entry which is preliminary data.</text>
</comment>
<dbReference type="EMBL" id="PTQR01000114">
    <property type="protein sequence ID" value="TKX19409.1"/>
    <property type="molecule type" value="Genomic_DNA"/>
</dbReference>
<feature type="compositionally biased region" description="Basic and acidic residues" evidence="1">
    <location>
        <begin position="173"/>
        <end position="183"/>
    </location>
</feature>
<organism evidence="2 3">
    <name type="scientific">Elsinoe australis</name>
    <dbReference type="NCBI Taxonomy" id="40998"/>
    <lineage>
        <taxon>Eukaryota</taxon>
        <taxon>Fungi</taxon>
        <taxon>Dikarya</taxon>
        <taxon>Ascomycota</taxon>
        <taxon>Pezizomycotina</taxon>
        <taxon>Dothideomycetes</taxon>
        <taxon>Dothideomycetidae</taxon>
        <taxon>Myriangiales</taxon>
        <taxon>Elsinoaceae</taxon>
        <taxon>Elsinoe</taxon>
    </lineage>
</organism>
<feature type="region of interest" description="Disordered" evidence="1">
    <location>
        <begin position="1"/>
        <end position="75"/>
    </location>
</feature>
<sequence>MSRLERQYVQDLGYPDGDRDTITFQDHNEDADSEREDKSQRAKEPDRSEYPGHGTYEPPLLPLSEIDTNTSTGRTHSVLDRKFQFKGYSDKRPRVAGTGAHSFLPQHATSFKTPDHPLRRKESEFIPPQTRVKRHRRLDPAPDKQSSRLIPRMKTWSRVLRPRVSKEKLSSFECVKRSKDPGPRHRASVASKPAQHATQSTMILDRDYSNDNATLHEEDDSYPPWLLHNNLASPLDYNDVEAENEQDIDSFPPWLLPSLTPDEYDKATIRRGYKDTERQEAITPHDHISSMENTNVEATRPSRGYKPPEIPGTAAMEEVLVPCSIEGHDEDQRRGTNACIEHRGVKGDGGVHGFWTWGR</sequence>
<evidence type="ECO:0000313" key="2">
    <source>
        <dbReference type="EMBL" id="TKX19409.1"/>
    </source>
</evidence>
<gene>
    <name evidence="2" type="ORF">C1H76_8256</name>
</gene>